<dbReference type="AlphaFoldDB" id="U6MD91"/>
<dbReference type="OMA" id="HLALDWD"/>
<dbReference type="Gene3D" id="1.10.510.10">
    <property type="entry name" value="Transferase(Phosphotransferase) domain 1"/>
    <property type="match status" value="1"/>
</dbReference>
<dbReference type="InterPro" id="IPR000719">
    <property type="entry name" value="Prot_kinase_dom"/>
</dbReference>
<dbReference type="SUPFAM" id="SSF56112">
    <property type="entry name" value="Protein kinase-like (PK-like)"/>
    <property type="match status" value="1"/>
</dbReference>
<dbReference type="RefSeq" id="XP_013336262.1">
    <property type="nucleotide sequence ID" value="XM_013480808.1"/>
</dbReference>
<organism evidence="2 3">
    <name type="scientific">Eimeria maxima</name>
    <name type="common">Coccidian parasite</name>
    <dbReference type="NCBI Taxonomy" id="5804"/>
    <lineage>
        <taxon>Eukaryota</taxon>
        <taxon>Sar</taxon>
        <taxon>Alveolata</taxon>
        <taxon>Apicomplexa</taxon>
        <taxon>Conoidasida</taxon>
        <taxon>Coccidia</taxon>
        <taxon>Eucoccidiorida</taxon>
        <taxon>Eimeriorina</taxon>
        <taxon>Eimeriidae</taxon>
        <taxon>Eimeria</taxon>
    </lineage>
</organism>
<keyword evidence="3" id="KW-1185">Reference proteome</keyword>
<dbReference type="VEuPathDB" id="ToxoDB:EMWEY_00023480"/>
<dbReference type="Pfam" id="PF14531">
    <property type="entry name" value="Kinase-like"/>
    <property type="match status" value="1"/>
</dbReference>
<dbReference type="InterPro" id="IPR011009">
    <property type="entry name" value="Kinase-like_dom_sf"/>
</dbReference>
<dbReference type="OrthoDB" id="3256376at2759"/>
<dbReference type="InterPro" id="IPR027916">
    <property type="entry name" value="Kinase-like_dom_ROP"/>
</dbReference>
<feature type="domain" description="Protein kinase" evidence="1">
    <location>
        <begin position="179"/>
        <end position="482"/>
    </location>
</feature>
<dbReference type="EMBL" id="HG720622">
    <property type="protein sequence ID" value="CDJ59615.1"/>
    <property type="molecule type" value="Genomic_DNA"/>
</dbReference>
<reference evidence="2" key="2">
    <citation type="submission" date="2013-10" db="EMBL/GenBank/DDBJ databases">
        <authorList>
            <person name="Aslett M."/>
        </authorList>
    </citation>
    <scope>NUCLEOTIDE SEQUENCE [LARGE SCALE GENOMIC DNA]</scope>
    <source>
        <strain evidence="2">Weybridge</strain>
    </source>
</reference>
<evidence type="ECO:0000259" key="1">
    <source>
        <dbReference type="PROSITE" id="PS50011"/>
    </source>
</evidence>
<gene>
    <name evidence="2" type="ORF">EMWEY_00023480</name>
</gene>
<dbReference type="PROSITE" id="PS50011">
    <property type="entry name" value="PROTEIN_KINASE_DOM"/>
    <property type="match status" value="1"/>
</dbReference>
<sequence length="488" mass="53641">MAPRVDPVDMVYPEDSVDFVGAEGETVTRTSYTTSSFLPFAKEVKRPPKPTGTDDLPAGEFDKLHTHSVVKAKHYASSASLLSSRMYETHYDGWGLPPLEVFESTLNSHLQEGKSALAAWAAEFYASDVFAQSVETSQHVVCEALWDKAVKTFPGMNLVLRNARPLKLEDEVWHLPHVLQVTTVAAALKWGLLLHVKDADTNREFSLQIPMLREDISKICGVDEFLGKAREAFNRERSAEIQACGSLPAELTGSLKGFAVSLYTGEIAGVSGVCFAKGMYVFNRPKLLDKVQGNLRDLKVRAPSVVRKARDYIAARLLHIVLKLEQAGIGHLALDWDSLFLRQDGAFLLGNFGSSAPFGRPVTSELSNLSDQLEPGILLAGDDIGISPTHGTNLWSLGVLLFQLYTGKDNPYGIAEGTSRRNAAVHLAEGLLSRDVRSHVLVHELAAAGVPSRWAQLILRLLEPRSANRINGFEVTKEFPDLLNLIYQ</sequence>
<proteinExistence type="predicted"/>
<name>U6MD91_EIMMA</name>
<evidence type="ECO:0000313" key="2">
    <source>
        <dbReference type="EMBL" id="CDJ59615.1"/>
    </source>
</evidence>
<dbReference type="Proteomes" id="UP000030763">
    <property type="component" value="Unassembled WGS sequence"/>
</dbReference>
<reference evidence="2" key="1">
    <citation type="submission" date="2013-10" db="EMBL/GenBank/DDBJ databases">
        <title>Genomic analysis of the causative agents of coccidiosis in chickens.</title>
        <authorList>
            <person name="Reid A.J."/>
            <person name="Blake D."/>
            <person name="Billington K."/>
            <person name="Browne H."/>
            <person name="Dunn M."/>
            <person name="Hung S."/>
            <person name="Kawahara F."/>
            <person name="Miranda-Saavedra D."/>
            <person name="Mourier T."/>
            <person name="Nagra H."/>
            <person name="Otto T.D."/>
            <person name="Rawlings N."/>
            <person name="Sanchez A."/>
            <person name="Sanders M."/>
            <person name="Subramaniam C."/>
            <person name="Tay Y."/>
            <person name="Dear P."/>
            <person name="Doerig C."/>
            <person name="Gruber A."/>
            <person name="Parkinson J."/>
            <person name="Shirley M."/>
            <person name="Wan K.L."/>
            <person name="Berriman M."/>
            <person name="Tomley F."/>
            <person name="Pain A."/>
        </authorList>
    </citation>
    <scope>NUCLEOTIDE SEQUENCE [LARGE SCALE GENOMIC DNA]</scope>
    <source>
        <strain evidence="2">Weybridge</strain>
    </source>
</reference>
<dbReference type="GO" id="GO:0005524">
    <property type="term" value="F:ATP binding"/>
    <property type="evidence" value="ECO:0007669"/>
    <property type="project" value="InterPro"/>
</dbReference>
<dbReference type="GeneID" id="25336334"/>
<accession>U6MD91</accession>
<dbReference type="GO" id="GO:0004672">
    <property type="term" value="F:protein kinase activity"/>
    <property type="evidence" value="ECO:0007669"/>
    <property type="project" value="InterPro"/>
</dbReference>
<protein>
    <recommendedName>
        <fullName evidence="1">Protein kinase domain-containing protein</fullName>
    </recommendedName>
</protein>
<evidence type="ECO:0000313" key="3">
    <source>
        <dbReference type="Proteomes" id="UP000030763"/>
    </source>
</evidence>